<dbReference type="AlphaFoldDB" id="A0ABD1CZ06"/>
<dbReference type="Proteomes" id="UP001562425">
    <property type="component" value="Unassembled WGS sequence"/>
</dbReference>
<feature type="domain" description="EGF-like" evidence="5">
    <location>
        <begin position="226"/>
        <end position="259"/>
    </location>
</feature>
<dbReference type="InterPro" id="IPR013032">
    <property type="entry name" value="EGF-like_CS"/>
</dbReference>
<evidence type="ECO:0000256" key="3">
    <source>
        <dbReference type="ARBA" id="ARBA00023157"/>
    </source>
</evidence>
<evidence type="ECO:0000256" key="2">
    <source>
        <dbReference type="ARBA" id="ARBA00022737"/>
    </source>
</evidence>
<name>A0ABD1CZ06_CULPP</name>
<dbReference type="PANTHER" id="PTHR24047">
    <property type="entry name" value="FI01909P-RELATED"/>
    <property type="match status" value="1"/>
</dbReference>
<feature type="domain" description="EGF-like" evidence="5">
    <location>
        <begin position="124"/>
        <end position="155"/>
    </location>
</feature>
<dbReference type="InterPro" id="IPR009030">
    <property type="entry name" value="Growth_fac_rcpt_cys_sf"/>
</dbReference>
<evidence type="ECO:0000313" key="6">
    <source>
        <dbReference type="EMBL" id="KAL1381790.1"/>
    </source>
</evidence>
<sequence>MRSWMLATALLAILPLIAAQRCTVSVRTPYVTTTYRKISRDTTCHWKCVLKHKKQINTDYDVVNTCSINYKTSTQSVCCEGYQENAKKVCEPVCHGCQNGTCVAPNSCTCNAGFRKQLGVCVPVCDPECGHGTCVAPGECSCRDGFTADPKKGCVPACEPACLNGECVGLNTCECFSGFRETVESHVCMPECDPDIADCGSGTCVGPNRCDCVEGFIFEGNRCIPRCDATCINGACTKPNTCTCKEGFVNSPANPSECVPFCSSECLNGTCVAPDTCQCLPGYQQSHTVANSCEPSCDSKFVDIANGECIAPNVLQCSEGFQLEYSPLSGRTFCRYPCDAECVHGLCLSDGSCQCWDGFSPSDGADNVCEPIGMNCTQSL</sequence>
<feature type="domain" description="EGF-like" evidence="5">
    <location>
        <begin position="89"/>
        <end position="122"/>
    </location>
</feature>
<feature type="domain" description="EGF-like" evidence="5">
    <location>
        <begin position="261"/>
        <end position="294"/>
    </location>
</feature>
<dbReference type="InterPro" id="IPR000742">
    <property type="entry name" value="EGF"/>
</dbReference>
<dbReference type="SUPFAM" id="SSF57184">
    <property type="entry name" value="Growth factor receptor domain"/>
    <property type="match status" value="2"/>
</dbReference>
<feature type="domain" description="EGF-like" evidence="5">
    <location>
        <begin position="191"/>
        <end position="224"/>
    </location>
</feature>
<dbReference type="EMBL" id="JBEHCU010008558">
    <property type="protein sequence ID" value="KAL1381790.1"/>
    <property type="molecule type" value="Genomic_DNA"/>
</dbReference>
<proteinExistence type="predicted"/>
<feature type="signal peptide" evidence="4">
    <location>
        <begin position="1"/>
        <end position="19"/>
    </location>
</feature>
<dbReference type="InterPro" id="IPR053255">
    <property type="entry name" value="EGF-like_domain"/>
</dbReference>
<keyword evidence="4" id="KW-0732">Signal</keyword>
<accession>A0ABD1CZ06</accession>
<evidence type="ECO:0000313" key="7">
    <source>
        <dbReference type="Proteomes" id="UP001562425"/>
    </source>
</evidence>
<feature type="domain" description="EGF-like" evidence="5">
    <location>
        <begin position="157"/>
        <end position="189"/>
    </location>
</feature>
<keyword evidence="1" id="KW-0245">EGF-like domain</keyword>
<evidence type="ECO:0000256" key="1">
    <source>
        <dbReference type="ARBA" id="ARBA00022536"/>
    </source>
</evidence>
<reference evidence="6 7" key="1">
    <citation type="submission" date="2024-05" db="EMBL/GenBank/DDBJ databases">
        <title>Culex pipiens pipiens assembly and annotation.</title>
        <authorList>
            <person name="Alout H."/>
            <person name="Durand T."/>
        </authorList>
    </citation>
    <scope>NUCLEOTIDE SEQUENCE [LARGE SCALE GENOMIC DNA]</scope>
    <source>
        <strain evidence="6">HA-2024</strain>
        <tissue evidence="6">Whole body</tissue>
    </source>
</reference>
<gene>
    <name evidence="6" type="ORF">pipiens_013350</name>
</gene>
<protein>
    <recommendedName>
        <fullName evidence="5">EGF-like domain-containing protein</fullName>
    </recommendedName>
</protein>
<dbReference type="PANTHER" id="PTHR24047:SF29">
    <property type="entry name" value="EATER-RELATED"/>
    <property type="match status" value="1"/>
</dbReference>
<organism evidence="6 7">
    <name type="scientific">Culex pipiens pipiens</name>
    <name type="common">Northern house mosquito</name>
    <dbReference type="NCBI Taxonomy" id="38569"/>
    <lineage>
        <taxon>Eukaryota</taxon>
        <taxon>Metazoa</taxon>
        <taxon>Ecdysozoa</taxon>
        <taxon>Arthropoda</taxon>
        <taxon>Hexapoda</taxon>
        <taxon>Insecta</taxon>
        <taxon>Pterygota</taxon>
        <taxon>Neoptera</taxon>
        <taxon>Endopterygota</taxon>
        <taxon>Diptera</taxon>
        <taxon>Nematocera</taxon>
        <taxon>Culicoidea</taxon>
        <taxon>Culicidae</taxon>
        <taxon>Culicinae</taxon>
        <taxon>Culicini</taxon>
        <taxon>Culex</taxon>
        <taxon>Culex</taxon>
    </lineage>
</organism>
<keyword evidence="3" id="KW-1015">Disulfide bond</keyword>
<dbReference type="Pfam" id="PF12661">
    <property type="entry name" value="hEGF"/>
    <property type="match status" value="2"/>
</dbReference>
<feature type="chain" id="PRO_5044760425" description="EGF-like domain-containing protein" evidence="4">
    <location>
        <begin position="20"/>
        <end position="380"/>
    </location>
</feature>
<keyword evidence="7" id="KW-1185">Reference proteome</keyword>
<dbReference type="Gene3D" id="2.10.25.10">
    <property type="entry name" value="Laminin"/>
    <property type="match status" value="7"/>
</dbReference>
<keyword evidence="2" id="KW-0677">Repeat</keyword>
<comment type="caution">
    <text evidence="6">The sequence shown here is derived from an EMBL/GenBank/DDBJ whole genome shotgun (WGS) entry which is preliminary data.</text>
</comment>
<evidence type="ECO:0000256" key="4">
    <source>
        <dbReference type="SAM" id="SignalP"/>
    </source>
</evidence>
<evidence type="ECO:0000259" key="5">
    <source>
        <dbReference type="SMART" id="SM00181"/>
    </source>
</evidence>
<dbReference type="SMART" id="SM00181">
    <property type="entry name" value="EGF"/>
    <property type="match status" value="7"/>
</dbReference>
<feature type="domain" description="EGF-like" evidence="5">
    <location>
        <begin position="337"/>
        <end position="370"/>
    </location>
</feature>